<dbReference type="ExpressionAtlas" id="A0A2K3PRV8">
    <property type="expression patterns" value="baseline"/>
</dbReference>
<evidence type="ECO:0000313" key="3">
    <source>
        <dbReference type="EMBL" id="PNY18022.1"/>
    </source>
</evidence>
<dbReference type="InterPro" id="IPR017853">
    <property type="entry name" value="GH"/>
</dbReference>
<comment type="similarity">
    <text evidence="1 2">Belongs to the glycosyl hydrolase 1 family.</text>
</comment>
<evidence type="ECO:0000256" key="2">
    <source>
        <dbReference type="RuleBase" id="RU003690"/>
    </source>
</evidence>
<dbReference type="GO" id="GO:0005975">
    <property type="term" value="P:carbohydrate metabolic process"/>
    <property type="evidence" value="ECO:0007669"/>
    <property type="project" value="InterPro"/>
</dbReference>
<comment type="caution">
    <text evidence="3">The sequence shown here is derived from an EMBL/GenBank/DDBJ whole genome shotgun (WGS) entry which is preliminary data.</text>
</comment>
<dbReference type="GO" id="GO:0008422">
    <property type="term" value="F:beta-glucosidase activity"/>
    <property type="evidence" value="ECO:0007669"/>
    <property type="project" value="TreeGrafter"/>
</dbReference>
<evidence type="ECO:0000313" key="4">
    <source>
        <dbReference type="Proteomes" id="UP000236291"/>
    </source>
</evidence>
<dbReference type="InterPro" id="IPR001360">
    <property type="entry name" value="Glyco_hydro_1"/>
</dbReference>
<proteinExistence type="inferred from homology"/>
<name>A0A2K3PRV8_TRIPR</name>
<dbReference type="AlphaFoldDB" id="A0A2K3PRV8"/>
<dbReference type="PRINTS" id="PR00131">
    <property type="entry name" value="GLHYDRLASE1"/>
</dbReference>
<dbReference type="EMBL" id="ASHM01009880">
    <property type="protein sequence ID" value="PNY18022.1"/>
    <property type="molecule type" value="Genomic_DNA"/>
</dbReference>
<sequence length="251" mass="29205">MQASQNGKIGITLLSHWYEPASKEKADVDAARRGLDFMFGWFMHPLTKGSYPRSMRSLVGKRLPKFSKEESKKLKGSFDFLGLNYYSSYYAAKAPRIPNAIPAIQTDSLINATFEHDGKPLGPMGASNWLCIYPRGFRQLLLYVKNHYNNPVIYITENGRDEFNDPTLSLQESLLDTYRIDYYYRHLYYLETAIRDGVNVKGYFAWSLLDNMEWESGFSLRFGLVFVDYKNDLKRHPKLSAHWFKNFLKKS</sequence>
<protein>
    <submittedName>
        <fullName evidence="3">Beta-glucosidase 12-like protein</fullName>
    </submittedName>
</protein>
<dbReference type="Pfam" id="PF00232">
    <property type="entry name" value="Glyco_hydro_1"/>
    <property type="match status" value="1"/>
</dbReference>
<dbReference type="Gene3D" id="3.20.20.80">
    <property type="entry name" value="Glycosidases"/>
    <property type="match status" value="1"/>
</dbReference>
<reference evidence="3 4" key="1">
    <citation type="journal article" date="2014" name="Am. J. Bot.">
        <title>Genome assembly and annotation for red clover (Trifolium pratense; Fabaceae).</title>
        <authorList>
            <person name="Istvanek J."/>
            <person name="Jaros M."/>
            <person name="Krenek A."/>
            <person name="Repkova J."/>
        </authorList>
    </citation>
    <scope>NUCLEOTIDE SEQUENCE [LARGE SCALE GENOMIC DNA]</scope>
    <source>
        <strain evidence="4">cv. Tatra</strain>
        <tissue evidence="3">Young leaves</tissue>
    </source>
</reference>
<reference evidence="3 4" key="2">
    <citation type="journal article" date="2017" name="Front. Plant Sci.">
        <title>Gene Classification and Mining of Molecular Markers Useful in Red Clover (Trifolium pratense) Breeding.</title>
        <authorList>
            <person name="Istvanek J."/>
            <person name="Dluhosova J."/>
            <person name="Dluhos P."/>
            <person name="Patkova L."/>
            <person name="Nedelnik J."/>
            <person name="Repkova J."/>
        </authorList>
    </citation>
    <scope>NUCLEOTIDE SEQUENCE [LARGE SCALE GENOMIC DNA]</scope>
    <source>
        <strain evidence="4">cv. Tatra</strain>
        <tissue evidence="3">Young leaves</tissue>
    </source>
</reference>
<dbReference type="PANTHER" id="PTHR10353">
    <property type="entry name" value="GLYCOSYL HYDROLASE"/>
    <property type="match status" value="1"/>
</dbReference>
<dbReference type="STRING" id="57577.A0A2K3PRV8"/>
<dbReference type="SUPFAM" id="SSF51445">
    <property type="entry name" value="(Trans)glycosidases"/>
    <property type="match status" value="1"/>
</dbReference>
<gene>
    <name evidence="3" type="ORF">L195_g014779</name>
</gene>
<dbReference type="Proteomes" id="UP000236291">
    <property type="component" value="Unassembled WGS sequence"/>
</dbReference>
<evidence type="ECO:0000256" key="1">
    <source>
        <dbReference type="ARBA" id="ARBA00010838"/>
    </source>
</evidence>
<accession>A0A2K3PRV8</accession>
<organism evidence="3 4">
    <name type="scientific">Trifolium pratense</name>
    <name type="common">Red clover</name>
    <dbReference type="NCBI Taxonomy" id="57577"/>
    <lineage>
        <taxon>Eukaryota</taxon>
        <taxon>Viridiplantae</taxon>
        <taxon>Streptophyta</taxon>
        <taxon>Embryophyta</taxon>
        <taxon>Tracheophyta</taxon>
        <taxon>Spermatophyta</taxon>
        <taxon>Magnoliopsida</taxon>
        <taxon>eudicotyledons</taxon>
        <taxon>Gunneridae</taxon>
        <taxon>Pentapetalae</taxon>
        <taxon>rosids</taxon>
        <taxon>fabids</taxon>
        <taxon>Fabales</taxon>
        <taxon>Fabaceae</taxon>
        <taxon>Papilionoideae</taxon>
        <taxon>50 kb inversion clade</taxon>
        <taxon>NPAAA clade</taxon>
        <taxon>Hologalegina</taxon>
        <taxon>IRL clade</taxon>
        <taxon>Trifolieae</taxon>
        <taxon>Trifolium</taxon>
    </lineage>
</organism>
<dbReference type="PANTHER" id="PTHR10353:SF240">
    <property type="entry name" value="BETA-GLUCOSIDASE, PUTATIVE-RELATED"/>
    <property type="match status" value="1"/>
</dbReference>